<dbReference type="AlphaFoldDB" id="A0A918VBS0"/>
<organism evidence="3 4">
    <name type="scientific">Algibacter mikhailovii</name>
    <dbReference type="NCBI Taxonomy" id="425498"/>
    <lineage>
        <taxon>Bacteria</taxon>
        <taxon>Pseudomonadati</taxon>
        <taxon>Bacteroidota</taxon>
        <taxon>Flavobacteriia</taxon>
        <taxon>Flavobacteriales</taxon>
        <taxon>Flavobacteriaceae</taxon>
        <taxon>Algibacter</taxon>
    </lineage>
</organism>
<comment type="caution">
    <text evidence="3">The sequence shown here is derived from an EMBL/GenBank/DDBJ whole genome shotgun (WGS) entry which is preliminary data.</text>
</comment>
<protein>
    <recommendedName>
        <fullName evidence="2">HTH LytTR-type domain-containing protein</fullName>
    </recommendedName>
</protein>
<accession>A0A918VBS0</accession>
<feature type="domain" description="HTH LytTR-type" evidence="2">
    <location>
        <begin position="193"/>
        <end position="295"/>
    </location>
</feature>
<evidence type="ECO:0000256" key="1">
    <source>
        <dbReference type="SAM" id="Phobius"/>
    </source>
</evidence>
<dbReference type="SMART" id="SM00850">
    <property type="entry name" value="LytTR"/>
    <property type="match status" value="1"/>
</dbReference>
<dbReference type="Pfam" id="PF04397">
    <property type="entry name" value="LytTR"/>
    <property type="match status" value="1"/>
</dbReference>
<feature type="transmembrane region" description="Helical" evidence="1">
    <location>
        <begin position="135"/>
        <end position="155"/>
    </location>
</feature>
<dbReference type="Gene3D" id="2.40.50.1020">
    <property type="entry name" value="LytTr DNA-binding domain"/>
    <property type="match status" value="1"/>
</dbReference>
<dbReference type="GO" id="GO:0003677">
    <property type="term" value="F:DNA binding"/>
    <property type="evidence" value="ECO:0007669"/>
    <property type="project" value="InterPro"/>
</dbReference>
<sequence>MKIRTFLNQSFDFLSSAKNKWRYISISTGFVLVFLLLFQPYGLSEEVSSPVNPIINIILFFASIVLNTFVTLSVTQFYGRKLLQFENVTYQRYMLWFFIETLALTLVNFALSFIIPDLGNDFEEELNFGFQLKVYFKTMVVLLFPFMATIAFILIKNLNDEILELGDQLKNYQSTFRDKQKSELLEIKDENDNIDFSLALINFLYVEASNQYILIHYLKDGCVKKHITRNRMKSFLNQTQNLPITQCHRSYAVNLLNVNHKAKIKGKDYLVNATIDALKVPISKSYLHIINTEVLPRT</sequence>
<dbReference type="Proteomes" id="UP000636004">
    <property type="component" value="Unassembled WGS sequence"/>
</dbReference>
<feature type="transmembrane region" description="Helical" evidence="1">
    <location>
        <begin position="21"/>
        <end position="42"/>
    </location>
</feature>
<proteinExistence type="predicted"/>
<evidence type="ECO:0000313" key="3">
    <source>
        <dbReference type="EMBL" id="GGZ89396.1"/>
    </source>
</evidence>
<keyword evidence="1" id="KW-1133">Transmembrane helix</keyword>
<keyword evidence="1" id="KW-0472">Membrane</keyword>
<keyword evidence="1" id="KW-0812">Transmembrane</keyword>
<name>A0A918VBS0_9FLAO</name>
<keyword evidence="4" id="KW-1185">Reference proteome</keyword>
<dbReference type="EMBL" id="BMWZ01000007">
    <property type="protein sequence ID" value="GGZ89396.1"/>
    <property type="molecule type" value="Genomic_DNA"/>
</dbReference>
<dbReference type="RefSeq" id="WP_189362070.1">
    <property type="nucleotide sequence ID" value="NZ_BMWZ01000007.1"/>
</dbReference>
<reference evidence="3" key="1">
    <citation type="journal article" date="2014" name="Int. J. Syst. Evol. Microbiol.">
        <title>Complete genome sequence of Corynebacterium casei LMG S-19264T (=DSM 44701T), isolated from a smear-ripened cheese.</title>
        <authorList>
            <consortium name="US DOE Joint Genome Institute (JGI-PGF)"/>
            <person name="Walter F."/>
            <person name="Albersmeier A."/>
            <person name="Kalinowski J."/>
            <person name="Ruckert C."/>
        </authorList>
    </citation>
    <scope>NUCLEOTIDE SEQUENCE</scope>
    <source>
        <strain evidence="3">KCTC 12710</strain>
    </source>
</reference>
<dbReference type="InterPro" id="IPR007492">
    <property type="entry name" value="LytTR_DNA-bd_dom"/>
</dbReference>
<gene>
    <name evidence="3" type="ORF">GCM10007028_29580</name>
</gene>
<evidence type="ECO:0000259" key="2">
    <source>
        <dbReference type="SMART" id="SM00850"/>
    </source>
</evidence>
<evidence type="ECO:0000313" key="4">
    <source>
        <dbReference type="Proteomes" id="UP000636004"/>
    </source>
</evidence>
<reference evidence="3" key="2">
    <citation type="submission" date="2020-09" db="EMBL/GenBank/DDBJ databases">
        <authorList>
            <person name="Sun Q."/>
            <person name="Kim S."/>
        </authorList>
    </citation>
    <scope>NUCLEOTIDE SEQUENCE</scope>
    <source>
        <strain evidence="3">KCTC 12710</strain>
    </source>
</reference>
<feature type="transmembrane region" description="Helical" evidence="1">
    <location>
        <begin position="54"/>
        <end position="74"/>
    </location>
</feature>
<feature type="transmembrane region" description="Helical" evidence="1">
    <location>
        <begin position="95"/>
        <end position="115"/>
    </location>
</feature>